<protein>
    <recommendedName>
        <fullName evidence="8">Ferredoxin</fullName>
    </recommendedName>
</protein>
<keyword evidence="3" id="KW-0004">4Fe-4S</keyword>
<name>A0A7C1DHP7_UNCKA</name>
<evidence type="ECO:0000259" key="9">
    <source>
        <dbReference type="PROSITE" id="PS51379"/>
    </source>
</evidence>
<keyword evidence="5 8" id="KW-0249">Electron transport</keyword>
<keyword evidence="4 8" id="KW-0479">Metal-binding</keyword>
<comment type="cofactor">
    <cofactor evidence="1">
        <name>[4Fe-4S] cluster</name>
        <dbReference type="ChEBI" id="CHEBI:49883"/>
    </cofactor>
</comment>
<dbReference type="GO" id="GO:0009055">
    <property type="term" value="F:electron transfer activity"/>
    <property type="evidence" value="ECO:0007669"/>
    <property type="project" value="UniProtKB-UniRule"/>
</dbReference>
<evidence type="ECO:0000256" key="3">
    <source>
        <dbReference type="ARBA" id="ARBA00022485"/>
    </source>
</evidence>
<comment type="function">
    <text evidence="8">Ferredoxins are iron-sulfur proteins that transfer electrons in a wide variety of metabolic reactions.</text>
</comment>
<proteinExistence type="predicted"/>
<keyword evidence="2 8" id="KW-0813">Transport</keyword>
<organism evidence="10">
    <name type="scientific">candidate division WWE3 bacterium</name>
    <dbReference type="NCBI Taxonomy" id="2053526"/>
    <lineage>
        <taxon>Bacteria</taxon>
        <taxon>Katanobacteria</taxon>
    </lineage>
</organism>
<dbReference type="PROSITE" id="PS51379">
    <property type="entry name" value="4FE4S_FER_2"/>
    <property type="match status" value="1"/>
</dbReference>
<keyword evidence="7 8" id="KW-0411">Iron-sulfur</keyword>
<evidence type="ECO:0000256" key="1">
    <source>
        <dbReference type="ARBA" id="ARBA00001966"/>
    </source>
</evidence>
<dbReference type="AlphaFoldDB" id="A0A7C1DHP7"/>
<dbReference type="PANTHER" id="PTHR39163:SF1">
    <property type="entry name" value="FERREDOXIN"/>
    <property type="match status" value="1"/>
</dbReference>
<evidence type="ECO:0000256" key="2">
    <source>
        <dbReference type="ARBA" id="ARBA00022448"/>
    </source>
</evidence>
<reference evidence="10" key="1">
    <citation type="journal article" date="2020" name="mSystems">
        <title>Genome- and Community-Level Interaction Insights into Carbon Utilization and Element Cycling Functions of Hydrothermarchaeota in Hydrothermal Sediment.</title>
        <authorList>
            <person name="Zhou Z."/>
            <person name="Liu Y."/>
            <person name="Xu W."/>
            <person name="Pan J."/>
            <person name="Luo Z.H."/>
            <person name="Li M."/>
        </authorList>
    </citation>
    <scope>NUCLEOTIDE SEQUENCE [LARGE SCALE GENOMIC DNA]</scope>
    <source>
        <strain evidence="10">SpSt-1219</strain>
    </source>
</reference>
<gene>
    <name evidence="10" type="ORF">ENN92_01620</name>
</gene>
<dbReference type="PANTHER" id="PTHR39163">
    <property type="entry name" value="FERREDOXIN"/>
    <property type="match status" value="1"/>
</dbReference>
<dbReference type="EMBL" id="DSDM01000096">
    <property type="protein sequence ID" value="HDQ88826.1"/>
    <property type="molecule type" value="Genomic_DNA"/>
</dbReference>
<dbReference type="GO" id="GO:0051539">
    <property type="term" value="F:4 iron, 4 sulfur cluster binding"/>
    <property type="evidence" value="ECO:0007669"/>
    <property type="project" value="UniProtKB-KW"/>
</dbReference>
<accession>A0A7C1DHP7</accession>
<dbReference type="Proteomes" id="UP000886066">
    <property type="component" value="Unassembled WGS sequence"/>
</dbReference>
<evidence type="ECO:0000313" key="10">
    <source>
        <dbReference type="EMBL" id="HDQ88826.1"/>
    </source>
</evidence>
<dbReference type="GO" id="GO:0005506">
    <property type="term" value="F:iron ion binding"/>
    <property type="evidence" value="ECO:0007669"/>
    <property type="project" value="UniProtKB-UniRule"/>
</dbReference>
<evidence type="ECO:0000256" key="4">
    <source>
        <dbReference type="ARBA" id="ARBA00022723"/>
    </source>
</evidence>
<evidence type="ECO:0000256" key="7">
    <source>
        <dbReference type="ARBA" id="ARBA00023014"/>
    </source>
</evidence>
<feature type="domain" description="4Fe-4S ferredoxin-type" evidence="9">
    <location>
        <begin position="3"/>
        <end position="31"/>
    </location>
</feature>
<dbReference type="SUPFAM" id="SSF54862">
    <property type="entry name" value="4Fe-4S ferredoxins"/>
    <property type="match status" value="1"/>
</dbReference>
<keyword evidence="6 8" id="KW-0408">Iron</keyword>
<dbReference type="Pfam" id="PF13459">
    <property type="entry name" value="Fer4_15"/>
    <property type="match status" value="1"/>
</dbReference>
<comment type="caution">
    <text evidence="10">The sequence shown here is derived from an EMBL/GenBank/DDBJ whole genome shotgun (WGS) entry which is preliminary data.</text>
</comment>
<evidence type="ECO:0000256" key="6">
    <source>
        <dbReference type="ARBA" id="ARBA00023004"/>
    </source>
</evidence>
<dbReference type="InterPro" id="IPR001080">
    <property type="entry name" value="3Fe4S_ferredoxin"/>
</dbReference>
<dbReference type="InterPro" id="IPR052395">
    <property type="entry name" value="ET_Ferredoxin"/>
</dbReference>
<evidence type="ECO:0000256" key="5">
    <source>
        <dbReference type="ARBA" id="ARBA00022982"/>
    </source>
</evidence>
<evidence type="ECO:0000256" key="8">
    <source>
        <dbReference type="RuleBase" id="RU368020"/>
    </source>
</evidence>
<dbReference type="PRINTS" id="PR00352">
    <property type="entry name" value="3FE4SFRDOXIN"/>
</dbReference>
<dbReference type="InterPro" id="IPR017896">
    <property type="entry name" value="4Fe4S_Fe-S-bd"/>
</dbReference>
<dbReference type="Gene3D" id="3.30.70.20">
    <property type="match status" value="1"/>
</dbReference>
<sequence length="78" mass="8518">MIKTIKVDESACVGCGACTIVSPEFFEINANGVSQFKGEEKLPIKEAEKEELLIKVAQACPVKAISIYNENGEKIFPK</sequence>